<accession>A0A3P4B5B2</accession>
<evidence type="ECO:0000313" key="2">
    <source>
        <dbReference type="Proteomes" id="UP000277294"/>
    </source>
</evidence>
<sequence>MMIFTMTDDAYIPIACLSDARKVLAAQDPEISQLAERWLAAQWRAAVKATAVEMEPCK</sequence>
<dbReference type="AlphaFoldDB" id="A0A3P4B5B2"/>
<keyword evidence="2" id="KW-1185">Reference proteome</keyword>
<reference evidence="1 2" key="1">
    <citation type="submission" date="2018-10" db="EMBL/GenBank/DDBJ databases">
        <authorList>
            <person name="Criscuolo A."/>
        </authorList>
    </citation>
    <scope>NUCLEOTIDE SEQUENCE [LARGE SCALE GENOMIC DNA]</scope>
    <source>
        <strain evidence="1">DnA1</strain>
    </source>
</reference>
<name>A0A3P4B5B2_9BURK</name>
<evidence type="ECO:0000313" key="1">
    <source>
        <dbReference type="EMBL" id="VCU70850.1"/>
    </source>
</evidence>
<protein>
    <submittedName>
        <fullName evidence="1">Uncharacterized protein</fullName>
    </submittedName>
</protein>
<organism evidence="1 2">
    <name type="scientific">Pigmentiphaga humi</name>
    <dbReference type="NCBI Taxonomy" id="2478468"/>
    <lineage>
        <taxon>Bacteria</taxon>
        <taxon>Pseudomonadati</taxon>
        <taxon>Pseudomonadota</taxon>
        <taxon>Betaproteobacteria</taxon>
        <taxon>Burkholderiales</taxon>
        <taxon>Alcaligenaceae</taxon>
        <taxon>Pigmentiphaga</taxon>
    </lineage>
</organism>
<dbReference type="Proteomes" id="UP000277294">
    <property type="component" value="Unassembled WGS sequence"/>
</dbReference>
<proteinExistence type="predicted"/>
<dbReference type="EMBL" id="UWPJ01000023">
    <property type="protein sequence ID" value="VCU70850.1"/>
    <property type="molecule type" value="Genomic_DNA"/>
</dbReference>
<gene>
    <name evidence="1" type="ORF">PIGHUM_02929</name>
</gene>